<keyword evidence="3 7" id="KW-0997">Cell inner membrane</keyword>
<feature type="transmembrane region" description="Helical" evidence="7">
    <location>
        <begin position="312"/>
        <end position="345"/>
    </location>
</feature>
<dbReference type="PANTHER" id="PTHR33362:SF5">
    <property type="entry name" value="C4-DICARBOXYLATE TRAP TRANSPORTER LARGE PERMEASE PROTEIN DCTM"/>
    <property type="match status" value="1"/>
</dbReference>
<feature type="transmembrane region" description="Helical" evidence="7">
    <location>
        <begin position="357"/>
        <end position="382"/>
    </location>
</feature>
<dbReference type="Pfam" id="PF06808">
    <property type="entry name" value="DctM"/>
    <property type="match status" value="1"/>
</dbReference>
<evidence type="ECO:0000313" key="9">
    <source>
        <dbReference type="EMBL" id="TXL76408.1"/>
    </source>
</evidence>
<feature type="transmembrane region" description="Helical" evidence="7">
    <location>
        <begin position="216"/>
        <end position="237"/>
    </location>
</feature>
<evidence type="ECO:0000313" key="10">
    <source>
        <dbReference type="Proteomes" id="UP000321638"/>
    </source>
</evidence>
<keyword evidence="6 7" id="KW-0472">Membrane</keyword>
<reference evidence="9 10" key="1">
    <citation type="submission" date="2019-06" db="EMBL/GenBank/DDBJ databases">
        <title>New taxonomy in bacterial strain CC-CFT640, isolated from vineyard.</title>
        <authorList>
            <person name="Lin S.-Y."/>
            <person name="Tsai C.-F."/>
            <person name="Young C.-C."/>
        </authorList>
    </citation>
    <scope>NUCLEOTIDE SEQUENCE [LARGE SCALE GENOMIC DNA]</scope>
    <source>
        <strain evidence="9 10">CC-CFT640</strain>
    </source>
</reference>
<evidence type="ECO:0000256" key="2">
    <source>
        <dbReference type="ARBA" id="ARBA00022475"/>
    </source>
</evidence>
<evidence type="ECO:0000256" key="5">
    <source>
        <dbReference type="ARBA" id="ARBA00022989"/>
    </source>
</evidence>
<evidence type="ECO:0000256" key="7">
    <source>
        <dbReference type="RuleBase" id="RU369079"/>
    </source>
</evidence>
<keyword evidence="10" id="KW-1185">Reference proteome</keyword>
<comment type="subunit">
    <text evidence="7">The complex comprises the extracytoplasmic solute receptor protein and the two transmembrane proteins.</text>
</comment>
<keyword evidence="2" id="KW-1003">Cell membrane</keyword>
<evidence type="ECO:0000256" key="4">
    <source>
        <dbReference type="ARBA" id="ARBA00022692"/>
    </source>
</evidence>
<comment type="caution">
    <text evidence="9">The sequence shown here is derived from an EMBL/GenBank/DDBJ whole genome shotgun (WGS) entry which is preliminary data.</text>
</comment>
<dbReference type="NCBIfam" id="TIGR00786">
    <property type="entry name" value="dctM"/>
    <property type="match status" value="1"/>
</dbReference>
<keyword evidence="5 7" id="KW-1133">Transmembrane helix</keyword>
<comment type="function">
    <text evidence="7">Part of the tripartite ATP-independent periplasmic (TRAP) transport system.</text>
</comment>
<dbReference type="EMBL" id="VDUZ01000011">
    <property type="protein sequence ID" value="TXL76408.1"/>
    <property type="molecule type" value="Genomic_DNA"/>
</dbReference>
<organism evidence="9 10">
    <name type="scientific">Vineibacter terrae</name>
    <dbReference type="NCBI Taxonomy" id="2586908"/>
    <lineage>
        <taxon>Bacteria</taxon>
        <taxon>Pseudomonadati</taxon>
        <taxon>Pseudomonadota</taxon>
        <taxon>Alphaproteobacteria</taxon>
        <taxon>Hyphomicrobiales</taxon>
        <taxon>Vineibacter</taxon>
    </lineage>
</organism>
<dbReference type="RefSeq" id="WP_147847217.1">
    <property type="nucleotide sequence ID" value="NZ_VDUZ01000011.1"/>
</dbReference>
<evidence type="ECO:0000256" key="6">
    <source>
        <dbReference type="ARBA" id="ARBA00023136"/>
    </source>
</evidence>
<feature type="transmembrane region" description="Helical" evidence="7">
    <location>
        <begin position="279"/>
        <end position="300"/>
    </location>
</feature>
<accession>A0A5C8PPD6</accession>
<dbReference type="InterPro" id="IPR004681">
    <property type="entry name" value="TRAP_DctM"/>
</dbReference>
<proteinExistence type="inferred from homology"/>
<comment type="subcellular location">
    <subcellularLocation>
        <location evidence="1 7">Cell inner membrane</location>
        <topology evidence="1 7">Multi-pass membrane protein</topology>
    </subcellularLocation>
</comment>
<feature type="transmembrane region" description="Helical" evidence="7">
    <location>
        <begin position="131"/>
        <end position="150"/>
    </location>
</feature>
<feature type="transmembrane region" description="Helical" evidence="7">
    <location>
        <begin position="47"/>
        <end position="70"/>
    </location>
</feature>
<protein>
    <recommendedName>
        <fullName evidence="7">TRAP transporter large permease protein</fullName>
    </recommendedName>
</protein>
<dbReference type="AlphaFoldDB" id="A0A5C8PPD6"/>
<dbReference type="GO" id="GO:0005886">
    <property type="term" value="C:plasma membrane"/>
    <property type="evidence" value="ECO:0007669"/>
    <property type="project" value="UniProtKB-SubCell"/>
</dbReference>
<dbReference type="Proteomes" id="UP000321638">
    <property type="component" value="Unassembled WGS sequence"/>
</dbReference>
<feature type="domain" description="TRAP C4-dicarboxylate transport system permease DctM subunit" evidence="8">
    <location>
        <begin position="7"/>
        <end position="418"/>
    </location>
</feature>
<comment type="caution">
    <text evidence="7">Lacks conserved residue(s) required for the propagation of feature annotation.</text>
</comment>
<name>A0A5C8PPD6_9HYPH</name>
<evidence type="ECO:0000259" key="8">
    <source>
        <dbReference type="Pfam" id="PF06808"/>
    </source>
</evidence>
<comment type="similarity">
    <text evidence="7">Belongs to the TRAP transporter large permease family.</text>
</comment>
<keyword evidence="4 7" id="KW-0812">Transmembrane</keyword>
<dbReference type="PANTHER" id="PTHR33362">
    <property type="entry name" value="SIALIC ACID TRAP TRANSPORTER PERMEASE PROTEIN SIAT-RELATED"/>
    <property type="match status" value="1"/>
</dbReference>
<dbReference type="GO" id="GO:0022857">
    <property type="term" value="F:transmembrane transporter activity"/>
    <property type="evidence" value="ECO:0007669"/>
    <property type="project" value="UniProtKB-UniRule"/>
</dbReference>
<evidence type="ECO:0000256" key="1">
    <source>
        <dbReference type="ARBA" id="ARBA00004429"/>
    </source>
</evidence>
<sequence length="430" mass="45149">MLLVAVLLLLVLVGSALHVASALGFLGAALSSIYSPFPLLKALGELMWAASSDFILLAVPMFILTGEILLRSGVTERMYDGLDRWVGQLPGGLMHTNIAASAIFAATSGSSVATAATIGTVSMPNMRRHGYNPALFLGTIAAGGTLGILIPPSINMVIYGMLSETSVPELYLAAFIPGFLLAGLFSLAVWVICLVRPALGGKRSLPVGTLERIRSLVSLGPPLLLFLLVVGSIYAGLATPTEAASLGVVASLLLALANRRLSVAALLRAFEGTVRTTSMVMLIVIAALFVNFVMSTLGITDAVVMAMTRLDWSPLAVLLVIIAAYLVLGCFVETLTLMIATTPIVVPIITKLGYSPVWFGVVFVILIEAALITPPIGMNLFVVQSVRGQGPFRDVVRGSAPFLLMMLALIGLLIAAPDLALWLPRALSGK</sequence>
<evidence type="ECO:0000256" key="3">
    <source>
        <dbReference type="ARBA" id="ARBA00022519"/>
    </source>
</evidence>
<feature type="transmembrane region" description="Helical" evidence="7">
    <location>
        <begin position="402"/>
        <end position="423"/>
    </location>
</feature>
<dbReference type="PIRSF" id="PIRSF006066">
    <property type="entry name" value="HI0050"/>
    <property type="match status" value="1"/>
</dbReference>
<dbReference type="InterPro" id="IPR010656">
    <property type="entry name" value="DctM"/>
</dbReference>
<feature type="transmembrane region" description="Helical" evidence="7">
    <location>
        <begin position="170"/>
        <end position="195"/>
    </location>
</feature>
<gene>
    <name evidence="9" type="ORF">FHP25_12230</name>
</gene>
<dbReference type="OrthoDB" id="9790209at2"/>
<keyword evidence="7" id="KW-0813">Transport</keyword>